<dbReference type="EMBL" id="LT559118">
    <property type="protein sequence ID" value="SBO91519.1"/>
    <property type="molecule type" value="Genomic_DNA"/>
</dbReference>
<dbReference type="AlphaFoldDB" id="A0A1M4DY68"/>
<keyword evidence="1" id="KW-0812">Transmembrane</keyword>
<reference evidence="2" key="1">
    <citation type="submission" date="2016-04" db="EMBL/GenBank/DDBJ databases">
        <authorList>
            <person name="Evans L.H."/>
            <person name="Alamgir A."/>
            <person name="Owens N."/>
            <person name="Weber N.D."/>
            <person name="Virtaneva K."/>
            <person name="Barbian K."/>
            <person name="Babar A."/>
            <person name="Rosenke K."/>
        </authorList>
    </citation>
    <scope>NUCLEOTIDE SEQUENCE</scope>
    <source>
        <strain evidence="2">Nono1</strain>
    </source>
</reference>
<dbReference type="RefSeq" id="WP_225270889.1">
    <property type="nucleotide sequence ID" value="NZ_CP084058.1"/>
</dbReference>
<proteinExistence type="predicted"/>
<feature type="transmembrane region" description="Helical" evidence="1">
    <location>
        <begin position="41"/>
        <end position="61"/>
    </location>
</feature>
<keyword evidence="1" id="KW-0472">Membrane</keyword>
<evidence type="ECO:0000256" key="1">
    <source>
        <dbReference type="SAM" id="Phobius"/>
    </source>
</evidence>
<protein>
    <submittedName>
        <fullName evidence="2">Uncharacterized protein</fullName>
    </submittedName>
</protein>
<keyword evidence="1" id="KW-1133">Transmembrane helix</keyword>
<organism evidence="2">
    <name type="scientific">Nonomuraea gerenzanensis</name>
    <dbReference type="NCBI Taxonomy" id="93944"/>
    <lineage>
        <taxon>Bacteria</taxon>
        <taxon>Bacillati</taxon>
        <taxon>Actinomycetota</taxon>
        <taxon>Actinomycetes</taxon>
        <taxon>Streptosporangiales</taxon>
        <taxon>Streptosporangiaceae</taxon>
        <taxon>Nonomuraea</taxon>
    </lineage>
</organism>
<gene>
    <name evidence="2" type="ORF">BN4615_P1033</name>
</gene>
<evidence type="ECO:0000313" key="2">
    <source>
        <dbReference type="EMBL" id="SBO91519.1"/>
    </source>
</evidence>
<accession>A0A1M4DY68</accession>
<sequence length="348" mass="37628">MPVSRQDLHDLLEVRSRPALERPVPWERLRTRARAARRRRLVTVAVAGVAAASVVVAGMLVEPGPPAQVFQPRKDATPAGAPSPHLLPASFEEQDGTLYRRIATATLDAPEKDEVTFEVKVSGKPLAIMADCPSRTRLVPQVRVVQPGPDTWALTPMASLLKMCETHMPSDLVPFPSGTRRAKLTISVPKQLKAVPSEKAKRWRFGVYEWTPPATMPPAPSPVAPPQSFGGTPPDYRLVGSKSAVWPAAREVTVTVPALSRDWALVVYCGGVLAGRLTGEVHVNGKLQNTEGYCSEPPSGGSVGFSMFGRTRPGPDGKMTVKVKLSSRYAEYGRRPGTMTVAVYEAGR</sequence>
<name>A0A1M4DY68_9ACTN</name>